<dbReference type="EMBL" id="CABWMV010000024">
    <property type="protein sequence ID" value="VXC99152.1"/>
    <property type="molecule type" value="Genomic_DNA"/>
</dbReference>
<evidence type="ECO:0000256" key="3">
    <source>
        <dbReference type="ARBA" id="ARBA00022801"/>
    </source>
</evidence>
<keyword evidence="2" id="KW-0645">Protease</keyword>
<organism evidence="5 6">
    <name type="scientific">Sphingobacterium multivorum</name>
    <dbReference type="NCBI Taxonomy" id="28454"/>
    <lineage>
        <taxon>Bacteria</taxon>
        <taxon>Pseudomonadati</taxon>
        <taxon>Bacteroidota</taxon>
        <taxon>Sphingobacteriia</taxon>
        <taxon>Sphingobacteriales</taxon>
        <taxon>Sphingobacteriaceae</taxon>
        <taxon>Sphingobacterium</taxon>
    </lineage>
</organism>
<dbReference type="InterPro" id="IPR006433">
    <property type="entry name" value="Prohead_protease"/>
</dbReference>
<evidence type="ECO:0000256" key="2">
    <source>
        <dbReference type="ARBA" id="ARBA00022670"/>
    </source>
</evidence>
<dbReference type="Pfam" id="PF04586">
    <property type="entry name" value="Peptidase_S78"/>
    <property type="match status" value="1"/>
</dbReference>
<dbReference type="Proteomes" id="UP000432350">
    <property type="component" value="Unassembled WGS sequence"/>
</dbReference>
<dbReference type="AlphaFoldDB" id="A0A654D0J4"/>
<gene>
    <name evidence="5" type="ORF">SPHINGO8BC_51434</name>
</gene>
<keyword evidence="1" id="KW-1188">Viral release from host cell</keyword>
<dbReference type="GO" id="GO:0006508">
    <property type="term" value="P:proteolysis"/>
    <property type="evidence" value="ECO:0007669"/>
    <property type="project" value="UniProtKB-KW"/>
</dbReference>
<feature type="domain" description="Prohead serine protease" evidence="4">
    <location>
        <begin position="17"/>
        <end position="154"/>
    </location>
</feature>
<evidence type="ECO:0000259" key="4">
    <source>
        <dbReference type="Pfam" id="PF04586"/>
    </source>
</evidence>
<evidence type="ECO:0000313" key="5">
    <source>
        <dbReference type="EMBL" id="VXC99152.1"/>
    </source>
</evidence>
<reference evidence="5 6" key="1">
    <citation type="submission" date="2019-10" db="EMBL/GenBank/DDBJ databases">
        <authorList>
            <person name="Karimi E."/>
        </authorList>
    </citation>
    <scope>NUCLEOTIDE SEQUENCE [LARGE SCALE GENOMIC DNA]</scope>
    <source>
        <strain evidence="5">Sphingobacterium sp. 8BC</strain>
    </source>
</reference>
<name>A0A654D0J4_SPHMU</name>
<dbReference type="GO" id="GO:0008233">
    <property type="term" value="F:peptidase activity"/>
    <property type="evidence" value="ECO:0007669"/>
    <property type="project" value="UniProtKB-KW"/>
</dbReference>
<dbReference type="NCBIfam" id="TIGR01543">
    <property type="entry name" value="proheadase_HK97"/>
    <property type="match status" value="1"/>
</dbReference>
<protein>
    <submittedName>
        <fullName evidence="5">Peptidase U35 phage prohead HK97</fullName>
    </submittedName>
</protein>
<proteinExistence type="predicted"/>
<keyword evidence="3" id="KW-0378">Hydrolase</keyword>
<evidence type="ECO:0000313" key="6">
    <source>
        <dbReference type="Proteomes" id="UP000432350"/>
    </source>
</evidence>
<sequence length="220" mass="24424">MLGMLTKGISQGFKDIDAKQGIVTGYFAHFGSKDSDGDIIVEGAFAKSIRENGPKSNNPRIKHLLDHNKKNAVATILDLKEDSFGLYYESKAGRHSAGRDFLLMVEDGIITEHSHGYITLKEQQKSDANYIYENMLLEGSSLQFWGANSNTPVTGIKSADDLFQTISMLEKAVRNGKYTDETFIQLTERIKSLYDLMQPGKTTEEKGFKPTVYNAVLAGL</sequence>
<dbReference type="InterPro" id="IPR054613">
    <property type="entry name" value="Peptidase_S78_dom"/>
</dbReference>
<evidence type="ECO:0000256" key="1">
    <source>
        <dbReference type="ARBA" id="ARBA00022612"/>
    </source>
</evidence>
<dbReference type="RefSeq" id="WP_159332833.1">
    <property type="nucleotide sequence ID" value="NZ_LR733857.1"/>
</dbReference>
<accession>A0A654D0J4</accession>